<name>A0A3P3EUJ5_9BURK</name>
<dbReference type="Proteomes" id="UP000271590">
    <property type="component" value="Unassembled WGS sequence"/>
</dbReference>
<protein>
    <submittedName>
        <fullName evidence="1">Uncharacterized protein</fullName>
    </submittedName>
</protein>
<sequence length="137" mass="15104">MRRLSKRTQLIASFATGAVVSGVLLTFAMNSPAAGVTPPGKPARAAAAEPFIAVAQSRLDLLRNQAASGDEFSNWALSNALLDKFDLTGDSDDLYEAMVWVDRRSDMYGNQELAARVIDRYCGHRVVRWHWFCILGE</sequence>
<dbReference type="EMBL" id="RQXU01000004">
    <property type="protein sequence ID" value="RRH89981.1"/>
    <property type="molecule type" value="Genomic_DNA"/>
</dbReference>
<evidence type="ECO:0000313" key="1">
    <source>
        <dbReference type="EMBL" id="RRH89981.1"/>
    </source>
</evidence>
<dbReference type="AlphaFoldDB" id="A0A3P3EUJ5"/>
<evidence type="ECO:0000313" key="2">
    <source>
        <dbReference type="Proteomes" id="UP000271590"/>
    </source>
</evidence>
<reference evidence="1 2" key="1">
    <citation type="submission" date="2018-11" db="EMBL/GenBank/DDBJ databases">
        <title>The genome of Variovorax sp T529.</title>
        <authorList>
            <person name="Gao J."/>
        </authorList>
    </citation>
    <scope>NUCLEOTIDE SEQUENCE [LARGE SCALE GENOMIC DNA]</scope>
    <source>
        <strain evidence="1 2">T529</strain>
    </source>
</reference>
<accession>A0A3P3EUJ5</accession>
<gene>
    <name evidence="1" type="ORF">EH244_09715</name>
</gene>
<proteinExistence type="predicted"/>
<organism evidence="1 2">
    <name type="scientific">Variovorax beijingensis</name>
    <dbReference type="NCBI Taxonomy" id="2496117"/>
    <lineage>
        <taxon>Bacteria</taxon>
        <taxon>Pseudomonadati</taxon>
        <taxon>Pseudomonadota</taxon>
        <taxon>Betaproteobacteria</taxon>
        <taxon>Burkholderiales</taxon>
        <taxon>Comamonadaceae</taxon>
        <taxon>Variovorax</taxon>
    </lineage>
</organism>
<comment type="caution">
    <text evidence="1">The sequence shown here is derived from an EMBL/GenBank/DDBJ whole genome shotgun (WGS) entry which is preliminary data.</text>
</comment>